<accession>A0ABQ8MST3</accession>
<evidence type="ECO:0000313" key="2">
    <source>
        <dbReference type="Proteomes" id="UP000830375"/>
    </source>
</evidence>
<comment type="caution">
    <text evidence="1">The sequence shown here is derived from an EMBL/GenBank/DDBJ whole genome shotgun (WGS) entry which is preliminary data.</text>
</comment>
<protein>
    <submittedName>
        <fullName evidence="1">Proteasome activator complex subunit 4</fullName>
    </submittedName>
</protein>
<evidence type="ECO:0000313" key="1">
    <source>
        <dbReference type="EMBL" id="KAI2665775.1"/>
    </source>
</evidence>
<reference evidence="1 2" key="1">
    <citation type="submission" date="2022-01" db="EMBL/GenBank/DDBJ databases">
        <title>A high-quality chromosome-level genome assembly of rohu carp, Labeo rohita.</title>
        <authorList>
            <person name="Arick M.A. II"/>
            <person name="Hsu C.-Y."/>
            <person name="Magbanua Z."/>
            <person name="Pechanova O."/>
            <person name="Grover C."/>
            <person name="Miller E."/>
            <person name="Thrash A."/>
            <person name="Ezzel L."/>
            <person name="Alam S."/>
            <person name="Benzie J."/>
            <person name="Hamilton M."/>
            <person name="Karsi A."/>
            <person name="Lawrence M.L."/>
            <person name="Peterson D.G."/>
        </authorList>
    </citation>
    <scope>NUCLEOTIDE SEQUENCE [LARGE SCALE GENOMIC DNA]</scope>
    <source>
        <strain evidence="2">BAU-BD-2019</strain>
        <tissue evidence="1">Blood</tissue>
    </source>
</reference>
<dbReference type="GO" id="GO:0000502">
    <property type="term" value="C:proteasome complex"/>
    <property type="evidence" value="ECO:0007669"/>
    <property type="project" value="UniProtKB-KW"/>
</dbReference>
<dbReference type="EMBL" id="JACTAM010000004">
    <property type="protein sequence ID" value="KAI2665775.1"/>
    <property type="molecule type" value="Genomic_DNA"/>
</dbReference>
<keyword evidence="1" id="KW-0647">Proteasome</keyword>
<dbReference type="Proteomes" id="UP000830375">
    <property type="component" value="Unassembled WGS sequence"/>
</dbReference>
<name>A0ABQ8MST3_LABRO</name>
<sequence length="82" mass="9216">MVESASEPPASASSMEDVLLSSSMEGVLTELRRSSKYSFHRPTMSPVEVSRFPPPLYTVLVGHCFPLLRRRTVCQNLFEADR</sequence>
<gene>
    <name evidence="1" type="ORF">H4Q32_022871</name>
</gene>
<keyword evidence="2" id="KW-1185">Reference proteome</keyword>
<organism evidence="1 2">
    <name type="scientific">Labeo rohita</name>
    <name type="common">Indian major carp</name>
    <name type="synonym">Cyprinus rohita</name>
    <dbReference type="NCBI Taxonomy" id="84645"/>
    <lineage>
        <taxon>Eukaryota</taxon>
        <taxon>Metazoa</taxon>
        <taxon>Chordata</taxon>
        <taxon>Craniata</taxon>
        <taxon>Vertebrata</taxon>
        <taxon>Euteleostomi</taxon>
        <taxon>Actinopterygii</taxon>
        <taxon>Neopterygii</taxon>
        <taxon>Teleostei</taxon>
        <taxon>Ostariophysi</taxon>
        <taxon>Cypriniformes</taxon>
        <taxon>Cyprinidae</taxon>
        <taxon>Labeoninae</taxon>
        <taxon>Labeonini</taxon>
        <taxon>Labeo</taxon>
    </lineage>
</organism>
<proteinExistence type="predicted"/>